<name>A0A4U6UG40_SETVI</name>
<sequence length="89" mass="10088">MKTCMVLFLSWKTLNLCMASKILSLILVSPGRSPFLDPPLAWRKGEQEVSLLAGILKKLYYSMEVSVLAARQQQHHVQHQIFILKGPPI</sequence>
<dbReference type="EMBL" id="CM016557">
    <property type="protein sequence ID" value="TKW09427.1"/>
    <property type="molecule type" value="Genomic_DNA"/>
</dbReference>
<evidence type="ECO:0000313" key="2">
    <source>
        <dbReference type="EMBL" id="TKW09427.1"/>
    </source>
</evidence>
<feature type="chain" id="PRO_5020687300" description="Secreted protein" evidence="1">
    <location>
        <begin position="20"/>
        <end position="89"/>
    </location>
</feature>
<dbReference type="AlphaFoldDB" id="A0A4U6UG40"/>
<evidence type="ECO:0000313" key="3">
    <source>
        <dbReference type="Proteomes" id="UP000298652"/>
    </source>
</evidence>
<keyword evidence="1" id="KW-0732">Signal</keyword>
<feature type="signal peptide" evidence="1">
    <location>
        <begin position="1"/>
        <end position="19"/>
    </location>
</feature>
<dbReference type="Proteomes" id="UP000298652">
    <property type="component" value="Chromosome 6"/>
</dbReference>
<protein>
    <recommendedName>
        <fullName evidence="4">Secreted protein</fullName>
    </recommendedName>
</protein>
<gene>
    <name evidence="2" type="ORF">SEVIR_6G093700v2</name>
</gene>
<evidence type="ECO:0008006" key="4">
    <source>
        <dbReference type="Google" id="ProtNLM"/>
    </source>
</evidence>
<proteinExistence type="predicted"/>
<evidence type="ECO:0000256" key="1">
    <source>
        <dbReference type="SAM" id="SignalP"/>
    </source>
</evidence>
<dbReference type="Gramene" id="TKW09427">
    <property type="protein sequence ID" value="TKW09427"/>
    <property type="gene ID" value="SEVIR_6G093700v2"/>
</dbReference>
<accession>A0A4U6UG40</accession>
<organism evidence="2 3">
    <name type="scientific">Setaria viridis</name>
    <name type="common">Green bristlegrass</name>
    <name type="synonym">Setaria italica subsp. viridis</name>
    <dbReference type="NCBI Taxonomy" id="4556"/>
    <lineage>
        <taxon>Eukaryota</taxon>
        <taxon>Viridiplantae</taxon>
        <taxon>Streptophyta</taxon>
        <taxon>Embryophyta</taxon>
        <taxon>Tracheophyta</taxon>
        <taxon>Spermatophyta</taxon>
        <taxon>Magnoliopsida</taxon>
        <taxon>Liliopsida</taxon>
        <taxon>Poales</taxon>
        <taxon>Poaceae</taxon>
        <taxon>PACMAD clade</taxon>
        <taxon>Panicoideae</taxon>
        <taxon>Panicodae</taxon>
        <taxon>Paniceae</taxon>
        <taxon>Cenchrinae</taxon>
        <taxon>Setaria</taxon>
    </lineage>
</organism>
<keyword evidence="3" id="KW-1185">Reference proteome</keyword>
<reference evidence="2" key="1">
    <citation type="submission" date="2019-03" db="EMBL/GenBank/DDBJ databases">
        <title>WGS assembly of Setaria viridis.</title>
        <authorList>
            <person name="Huang P."/>
            <person name="Jenkins J."/>
            <person name="Grimwood J."/>
            <person name="Barry K."/>
            <person name="Healey A."/>
            <person name="Mamidi S."/>
            <person name="Sreedasyam A."/>
            <person name="Shu S."/>
            <person name="Feldman M."/>
            <person name="Wu J."/>
            <person name="Yu Y."/>
            <person name="Chen C."/>
            <person name="Johnson J."/>
            <person name="Rokhsar D."/>
            <person name="Baxter I."/>
            <person name="Schmutz J."/>
            <person name="Brutnell T."/>
            <person name="Kellogg E."/>
        </authorList>
    </citation>
    <scope>NUCLEOTIDE SEQUENCE [LARGE SCALE GENOMIC DNA]</scope>
</reference>